<dbReference type="UniPathway" id="UPA00035">
    <property type="reaction ID" value="UER00044"/>
</dbReference>
<keyword evidence="4" id="KW-0028">Amino-acid biosynthesis</keyword>
<keyword evidence="7" id="KW-0456">Lyase</keyword>
<comment type="pathway">
    <text evidence="1">Amino-acid biosynthesis; L-tryptophan biosynthesis; L-tryptophan from chorismate: step 5/5.</text>
</comment>
<accession>X1VMQ3</accession>
<keyword evidence="6" id="KW-0057">Aromatic amino acid biosynthesis</keyword>
<dbReference type="InterPro" id="IPR018204">
    <property type="entry name" value="Trp_synthase_alpha_AS"/>
</dbReference>
<name>X1VMQ3_9ZZZZ</name>
<evidence type="ECO:0000256" key="5">
    <source>
        <dbReference type="ARBA" id="ARBA00022822"/>
    </source>
</evidence>
<dbReference type="PANTHER" id="PTHR43406:SF1">
    <property type="entry name" value="TRYPTOPHAN SYNTHASE ALPHA CHAIN, CHLOROPLASTIC"/>
    <property type="match status" value="1"/>
</dbReference>
<reference evidence="9" key="1">
    <citation type="journal article" date="2014" name="Front. Microbiol.">
        <title>High frequency of phylogenetically diverse reductive dehalogenase-homologous genes in deep subseafloor sedimentary metagenomes.</title>
        <authorList>
            <person name="Kawai M."/>
            <person name="Futagami T."/>
            <person name="Toyoda A."/>
            <person name="Takaki Y."/>
            <person name="Nishi S."/>
            <person name="Hori S."/>
            <person name="Arai W."/>
            <person name="Tsubouchi T."/>
            <person name="Morono Y."/>
            <person name="Uchiyama I."/>
            <person name="Ito T."/>
            <person name="Fujiyama A."/>
            <person name="Inagaki F."/>
            <person name="Takami H."/>
        </authorList>
    </citation>
    <scope>NUCLEOTIDE SEQUENCE</scope>
    <source>
        <strain evidence="9">Expedition CK06-06</strain>
    </source>
</reference>
<dbReference type="AlphaFoldDB" id="X1VMQ3"/>
<dbReference type="Gene3D" id="3.20.20.70">
    <property type="entry name" value="Aldolase class I"/>
    <property type="match status" value="1"/>
</dbReference>
<evidence type="ECO:0000256" key="1">
    <source>
        <dbReference type="ARBA" id="ARBA00004733"/>
    </source>
</evidence>
<dbReference type="PANTHER" id="PTHR43406">
    <property type="entry name" value="TRYPTOPHAN SYNTHASE, ALPHA CHAIN"/>
    <property type="match status" value="1"/>
</dbReference>
<dbReference type="EC" id="4.2.1.20" evidence="3"/>
<gene>
    <name evidence="9" type="ORF">S12H4_58671</name>
</gene>
<evidence type="ECO:0000256" key="2">
    <source>
        <dbReference type="ARBA" id="ARBA00011270"/>
    </source>
</evidence>
<dbReference type="SUPFAM" id="SSF51366">
    <property type="entry name" value="Ribulose-phoshate binding barrel"/>
    <property type="match status" value="1"/>
</dbReference>
<dbReference type="GO" id="GO:0004834">
    <property type="term" value="F:tryptophan synthase activity"/>
    <property type="evidence" value="ECO:0007669"/>
    <property type="project" value="UniProtKB-EC"/>
</dbReference>
<evidence type="ECO:0000313" key="9">
    <source>
        <dbReference type="EMBL" id="GAJ20907.1"/>
    </source>
</evidence>
<keyword evidence="5" id="KW-0822">Tryptophan biosynthesis</keyword>
<evidence type="ECO:0000256" key="8">
    <source>
        <dbReference type="ARBA" id="ARBA00049047"/>
    </source>
</evidence>
<comment type="caution">
    <text evidence="9">The sequence shown here is derived from an EMBL/GenBank/DDBJ whole genome shotgun (WGS) entry which is preliminary data.</text>
</comment>
<evidence type="ECO:0000256" key="4">
    <source>
        <dbReference type="ARBA" id="ARBA00022605"/>
    </source>
</evidence>
<dbReference type="InterPro" id="IPR011060">
    <property type="entry name" value="RibuloseP-bd_barrel"/>
</dbReference>
<sequence>MSIIKDLFNRKKERVLNVYCTAGFPELNSTIPVMKALEASGADLIELGMPYSDPLADGPVIQQSGLKALANGM</sequence>
<organism evidence="9">
    <name type="scientific">marine sediment metagenome</name>
    <dbReference type="NCBI Taxonomy" id="412755"/>
    <lineage>
        <taxon>unclassified sequences</taxon>
        <taxon>metagenomes</taxon>
        <taxon>ecological metagenomes</taxon>
    </lineage>
</organism>
<dbReference type="PROSITE" id="PS00167">
    <property type="entry name" value="TRP_SYNTHASE_ALPHA"/>
    <property type="match status" value="1"/>
</dbReference>
<evidence type="ECO:0000256" key="3">
    <source>
        <dbReference type="ARBA" id="ARBA00012043"/>
    </source>
</evidence>
<dbReference type="EMBL" id="BARW01038164">
    <property type="protein sequence ID" value="GAJ20907.1"/>
    <property type="molecule type" value="Genomic_DNA"/>
</dbReference>
<comment type="catalytic activity">
    <reaction evidence="8">
        <text>(1S,2R)-1-C-(indol-3-yl)glycerol 3-phosphate + L-serine = D-glyceraldehyde 3-phosphate + L-tryptophan + H2O</text>
        <dbReference type="Rhea" id="RHEA:10532"/>
        <dbReference type="ChEBI" id="CHEBI:15377"/>
        <dbReference type="ChEBI" id="CHEBI:33384"/>
        <dbReference type="ChEBI" id="CHEBI:57912"/>
        <dbReference type="ChEBI" id="CHEBI:58866"/>
        <dbReference type="ChEBI" id="CHEBI:59776"/>
        <dbReference type="EC" id="4.2.1.20"/>
    </reaction>
</comment>
<evidence type="ECO:0000256" key="7">
    <source>
        <dbReference type="ARBA" id="ARBA00023239"/>
    </source>
</evidence>
<comment type="subunit">
    <text evidence="2">Tetramer of two alpha and two beta chains.</text>
</comment>
<evidence type="ECO:0000256" key="6">
    <source>
        <dbReference type="ARBA" id="ARBA00023141"/>
    </source>
</evidence>
<protein>
    <recommendedName>
        <fullName evidence="3">tryptophan synthase</fullName>
        <ecNumber evidence="3">4.2.1.20</ecNumber>
    </recommendedName>
</protein>
<feature type="non-terminal residue" evidence="9">
    <location>
        <position position="73"/>
    </location>
</feature>
<proteinExistence type="predicted"/>
<dbReference type="GO" id="GO:0005829">
    <property type="term" value="C:cytosol"/>
    <property type="evidence" value="ECO:0007669"/>
    <property type="project" value="TreeGrafter"/>
</dbReference>
<dbReference type="InterPro" id="IPR013785">
    <property type="entry name" value="Aldolase_TIM"/>
</dbReference>
<dbReference type="InterPro" id="IPR002028">
    <property type="entry name" value="Trp_synthase_suA"/>
</dbReference>
<dbReference type="Pfam" id="PF00290">
    <property type="entry name" value="Trp_syntA"/>
    <property type="match status" value="1"/>
</dbReference>